<dbReference type="EMBL" id="HF935748">
    <property type="protein sequence ID" value="CCX12996.1"/>
    <property type="molecule type" value="Genomic_DNA"/>
</dbReference>
<reference evidence="2 3" key="1">
    <citation type="journal article" date="2013" name="PLoS Genet.">
        <title>The genome and development-dependent transcriptomes of Pyronema confluens: a window into fungal evolution.</title>
        <authorList>
            <person name="Traeger S."/>
            <person name="Altegoer F."/>
            <person name="Freitag M."/>
            <person name="Gabaldon T."/>
            <person name="Kempken F."/>
            <person name="Kumar A."/>
            <person name="Marcet-Houben M."/>
            <person name="Poggeler S."/>
            <person name="Stajich J.E."/>
            <person name="Nowrousian M."/>
        </authorList>
    </citation>
    <scope>NUCLEOTIDE SEQUENCE [LARGE SCALE GENOMIC DNA]</scope>
    <source>
        <strain evidence="3">CBS 100304</strain>
        <strain evidence="2">CBS100304</strain>
        <tissue evidence="2">Vegetative mycelium</tissue>
    </source>
</reference>
<organism evidence="2 3">
    <name type="scientific">Pyronema omphalodes (strain CBS 100304)</name>
    <name type="common">Pyronema confluens</name>
    <dbReference type="NCBI Taxonomy" id="1076935"/>
    <lineage>
        <taxon>Eukaryota</taxon>
        <taxon>Fungi</taxon>
        <taxon>Dikarya</taxon>
        <taxon>Ascomycota</taxon>
        <taxon>Pezizomycotina</taxon>
        <taxon>Pezizomycetes</taxon>
        <taxon>Pezizales</taxon>
        <taxon>Pyronemataceae</taxon>
        <taxon>Pyronema</taxon>
    </lineage>
</organism>
<dbReference type="EMBL" id="HF935303">
    <property type="protein sequence ID" value="CCX06633.1"/>
    <property type="molecule type" value="Genomic_DNA"/>
</dbReference>
<keyword evidence="3" id="KW-1185">Reference proteome</keyword>
<dbReference type="Proteomes" id="UP000018144">
    <property type="component" value="Unassembled WGS sequence"/>
</dbReference>
<evidence type="ECO:0000313" key="3">
    <source>
        <dbReference type="Proteomes" id="UP000018144"/>
    </source>
</evidence>
<sequence>MLIDDADVLMLVQRNLEC</sequence>
<gene>
    <name evidence="1" type="ORF">PCON_06220</name>
    <name evidence="2" type="ORF">PCON_12589</name>
</gene>
<proteinExistence type="predicted"/>
<evidence type="ECO:0000313" key="1">
    <source>
        <dbReference type="EMBL" id="CCX06633.1"/>
    </source>
</evidence>
<evidence type="ECO:0000313" key="2">
    <source>
        <dbReference type="EMBL" id="CCX12996.1"/>
    </source>
</evidence>
<protein>
    <submittedName>
        <fullName evidence="2">Uncharacterized protein</fullName>
    </submittedName>
</protein>
<accession>U4LJX2</accession>
<name>U4LJX2_PYROM</name>
<dbReference type="AlphaFoldDB" id="U4LJX2"/>